<dbReference type="STRING" id="1147123.SAMN05443428_106154"/>
<evidence type="ECO:0000259" key="7">
    <source>
        <dbReference type="Pfam" id="PF10035"/>
    </source>
</evidence>
<feature type="transmembrane region" description="Helical" evidence="6">
    <location>
        <begin position="174"/>
        <end position="192"/>
    </location>
</feature>
<comment type="subcellular location">
    <subcellularLocation>
        <location evidence="1">Cell membrane</location>
        <topology evidence="1">Multi-pass membrane protein</topology>
    </subcellularLocation>
</comment>
<feature type="transmembrane region" description="Helical" evidence="6">
    <location>
        <begin position="107"/>
        <end position="126"/>
    </location>
</feature>
<dbReference type="Proteomes" id="UP000190105">
    <property type="component" value="Unassembled WGS sequence"/>
</dbReference>
<evidence type="ECO:0000313" key="8">
    <source>
        <dbReference type="EMBL" id="SKA85371.1"/>
    </source>
</evidence>
<proteinExistence type="predicted"/>
<evidence type="ECO:0000256" key="4">
    <source>
        <dbReference type="ARBA" id="ARBA00022989"/>
    </source>
</evidence>
<dbReference type="InterPro" id="IPR003740">
    <property type="entry name" value="YitT"/>
</dbReference>
<evidence type="ECO:0000256" key="5">
    <source>
        <dbReference type="ARBA" id="ARBA00023136"/>
    </source>
</evidence>
<evidence type="ECO:0000256" key="3">
    <source>
        <dbReference type="ARBA" id="ARBA00022692"/>
    </source>
</evidence>
<keyword evidence="9" id="KW-1185">Reference proteome</keyword>
<gene>
    <name evidence="8" type="ORF">SAMN05443428_106154</name>
</gene>
<protein>
    <submittedName>
        <fullName evidence="8">Uncharacterized membrane-anchored protein YitT, contains DUF161 and DUF2179 domains</fullName>
    </submittedName>
</protein>
<dbReference type="EMBL" id="FUYH01000006">
    <property type="protein sequence ID" value="SKA85371.1"/>
    <property type="molecule type" value="Genomic_DNA"/>
</dbReference>
<dbReference type="InterPro" id="IPR019264">
    <property type="entry name" value="DUF2179"/>
</dbReference>
<dbReference type="Pfam" id="PF10035">
    <property type="entry name" value="DUF2179"/>
    <property type="match status" value="1"/>
</dbReference>
<dbReference type="PANTHER" id="PTHR33545:SF5">
    <property type="entry name" value="UPF0750 MEMBRANE PROTEIN YITT"/>
    <property type="match status" value="1"/>
</dbReference>
<sequence>MFKRNDKIKRIIMVLIGALMCSIALNAFIIPHKLLSGGVSGISIIIQYLTGISAGYLIFIFNIPIFLLGMKEVDRDFIVFSLIGMISFSIFLVATKNLTEYIKINDILLSAIYGGVVNGIGMGITFRNRASQGGTDIIAVAVKKKYGINISTVSFSINGLIVLSGALINNFEAALYTLISMYIGYYIMDKVIEGFDRKKMLFIVTEKEKEVSEAIMQEIGRGITLIYGEGAYTGDSKKIIYCIVTSTQLAKTKKIVEDIDDKSFMSIIDASEVHGRGFKRPAL</sequence>
<organism evidence="8 9">
    <name type="scientific">Caloramator quimbayensis</name>
    <dbReference type="NCBI Taxonomy" id="1147123"/>
    <lineage>
        <taxon>Bacteria</taxon>
        <taxon>Bacillati</taxon>
        <taxon>Bacillota</taxon>
        <taxon>Clostridia</taxon>
        <taxon>Eubacteriales</taxon>
        <taxon>Clostridiaceae</taxon>
        <taxon>Caloramator</taxon>
    </lineage>
</organism>
<name>A0A1T4X8Y6_9CLOT</name>
<feature type="transmembrane region" description="Helical" evidence="6">
    <location>
        <begin position="146"/>
        <end position="168"/>
    </location>
</feature>
<dbReference type="Gene3D" id="3.30.70.120">
    <property type="match status" value="1"/>
</dbReference>
<keyword evidence="4 6" id="KW-1133">Transmembrane helix</keyword>
<evidence type="ECO:0000313" key="9">
    <source>
        <dbReference type="Proteomes" id="UP000190105"/>
    </source>
</evidence>
<keyword evidence="2" id="KW-1003">Cell membrane</keyword>
<feature type="domain" description="DUF2179" evidence="7">
    <location>
        <begin position="221"/>
        <end position="275"/>
    </location>
</feature>
<dbReference type="Pfam" id="PF02588">
    <property type="entry name" value="YitT_membrane"/>
    <property type="match status" value="1"/>
</dbReference>
<feature type="transmembrane region" description="Helical" evidence="6">
    <location>
        <begin position="12"/>
        <end position="30"/>
    </location>
</feature>
<dbReference type="AlphaFoldDB" id="A0A1T4X8Y6"/>
<dbReference type="RefSeq" id="WP_242948694.1">
    <property type="nucleotide sequence ID" value="NZ_FUYH01000006.1"/>
</dbReference>
<evidence type="ECO:0000256" key="1">
    <source>
        <dbReference type="ARBA" id="ARBA00004651"/>
    </source>
</evidence>
<keyword evidence="5 6" id="KW-0472">Membrane</keyword>
<evidence type="ECO:0000256" key="2">
    <source>
        <dbReference type="ARBA" id="ARBA00022475"/>
    </source>
</evidence>
<dbReference type="GO" id="GO:0005886">
    <property type="term" value="C:plasma membrane"/>
    <property type="evidence" value="ECO:0007669"/>
    <property type="project" value="UniProtKB-SubCell"/>
</dbReference>
<feature type="transmembrane region" description="Helical" evidence="6">
    <location>
        <begin position="42"/>
        <end position="65"/>
    </location>
</feature>
<reference evidence="9" key="1">
    <citation type="submission" date="2017-02" db="EMBL/GenBank/DDBJ databases">
        <authorList>
            <person name="Varghese N."/>
            <person name="Submissions S."/>
        </authorList>
    </citation>
    <scope>NUCLEOTIDE SEQUENCE [LARGE SCALE GENOMIC DNA]</scope>
    <source>
        <strain evidence="9">USBA 833</strain>
    </source>
</reference>
<dbReference type="InterPro" id="IPR015867">
    <property type="entry name" value="N-reg_PII/ATP_PRibTrfase_C"/>
</dbReference>
<dbReference type="InterPro" id="IPR051461">
    <property type="entry name" value="UPF0750_membrane"/>
</dbReference>
<dbReference type="CDD" id="cd16380">
    <property type="entry name" value="YitT_C"/>
    <property type="match status" value="1"/>
</dbReference>
<accession>A0A1T4X8Y6</accession>
<keyword evidence="3 6" id="KW-0812">Transmembrane</keyword>
<dbReference type="PANTHER" id="PTHR33545">
    <property type="entry name" value="UPF0750 MEMBRANE PROTEIN YITT-RELATED"/>
    <property type="match status" value="1"/>
</dbReference>
<evidence type="ECO:0000256" key="6">
    <source>
        <dbReference type="SAM" id="Phobius"/>
    </source>
</evidence>
<feature type="transmembrane region" description="Helical" evidence="6">
    <location>
        <begin position="77"/>
        <end position="95"/>
    </location>
</feature>
<dbReference type="PIRSF" id="PIRSF006483">
    <property type="entry name" value="Membrane_protein_YitT"/>
    <property type="match status" value="1"/>
</dbReference>